<evidence type="ECO:0000313" key="1">
    <source>
        <dbReference type="EMBL" id="KRN64915.1"/>
    </source>
</evidence>
<accession>A0A0R2IIU0</accession>
<gene>
    <name evidence="1" type="ORF">IV80_GL000612</name>
</gene>
<dbReference type="Proteomes" id="UP000051568">
    <property type="component" value="Unassembled WGS sequence"/>
</dbReference>
<dbReference type="AlphaFoldDB" id="A0A0R2IIU0"/>
<evidence type="ECO:0000313" key="2">
    <source>
        <dbReference type="Proteomes" id="UP000051568"/>
    </source>
</evidence>
<reference evidence="1 2" key="1">
    <citation type="journal article" date="2015" name="Genome Announc.">
        <title>Expanding the biotechnology potential of lactobacilli through comparative genomics of 213 strains and associated genera.</title>
        <authorList>
            <person name="Sun Z."/>
            <person name="Harris H.M."/>
            <person name="McCann A."/>
            <person name="Guo C."/>
            <person name="Argimon S."/>
            <person name="Zhang W."/>
            <person name="Yang X."/>
            <person name="Jeffery I.B."/>
            <person name="Cooney J.C."/>
            <person name="Kagawa T.F."/>
            <person name="Liu W."/>
            <person name="Song Y."/>
            <person name="Salvetti E."/>
            <person name="Wrobel A."/>
            <person name="Rasinkangas P."/>
            <person name="Parkhill J."/>
            <person name="Rea M.C."/>
            <person name="O'Sullivan O."/>
            <person name="Ritari J."/>
            <person name="Douillard F.P."/>
            <person name="Paul Ross R."/>
            <person name="Yang R."/>
            <person name="Briner A.E."/>
            <person name="Felis G.E."/>
            <person name="de Vos W.M."/>
            <person name="Barrangou R."/>
            <person name="Klaenhammer T.R."/>
            <person name="Caufield P.W."/>
            <person name="Cui Y."/>
            <person name="Zhang H."/>
            <person name="O'Toole P.W."/>
        </authorList>
    </citation>
    <scope>NUCLEOTIDE SEQUENCE [LARGE SCALE GENOMIC DNA]</scope>
    <source>
        <strain evidence="1 2">DSM 17757</strain>
    </source>
</reference>
<dbReference type="PATRIC" id="fig|319652.3.peg.620"/>
<proteinExistence type="predicted"/>
<keyword evidence="2" id="KW-1185">Reference proteome</keyword>
<name>A0A0R2IIU0_9LACO</name>
<sequence length="62" mass="7103">METNESNDAKVLCNLLIAKQKDEKQCQYFKTNIGTVEIKGDKFVVTLKNQHSFKFPVSDKPL</sequence>
<dbReference type="EMBL" id="JQBR01000015">
    <property type="protein sequence ID" value="KRN64915.1"/>
    <property type="molecule type" value="Genomic_DNA"/>
</dbReference>
<protein>
    <submittedName>
        <fullName evidence="1">Uncharacterized protein</fullName>
    </submittedName>
</protein>
<dbReference type="STRING" id="319652.IV80_GL000612"/>
<comment type="caution">
    <text evidence="1">The sequence shown here is derived from an EMBL/GenBank/DDBJ whole genome shotgun (WGS) entry which is preliminary data.</text>
</comment>
<organism evidence="1 2">
    <name type="scientific">Pediococcus cellicola</name>
    <dbReference type="NCBI Taxonomy" id="319652"/>
    <lineage>
        <taxon>Bacteria</taxon>
        <taxon>Bacillati</taxon>
        <taxon>Bacillota</taxon>
        <taxon>Bacilli</taxon>
        <taxon>Lactobacillales</taxon>
        <taxon>Lactobacillaceae</taxon>
        <taxon>Pediococcus</taxon>
    </lineage>
</organism>